<evidence type="ECO:0000256" key="4">
    <source>
        <dbReference type="ARBA" id="ARBA00022553"/>
    </source>
</evidence>
<evidence type="ECO:0000256" key="14">
    <source>
        <dbReference type="RuleBase" id="RU365056"/>
    </source>
</evidence>
<keyword evidence="17" id="KW-1185">Reference proteome</keyword>
<evidence type="ECO:0000256" key="7">
    <source>
        <dbReference type="ARBA" id="ARBA00022723"/>
    </source>
</evidence>
<evidence type="ECO:0000256" key="2">
    <source>
        <dbReference type="ARBA" id="ARBA00012702"/>
    </source>
</evidence>
<evidence type="ECO:0000256" key="1">
    <source>
        <dbReference type="ARBA" id="ARBA00010497"/>
    </source>
</evidence>
<reference evidence="16 17" key="1">
    <citation type="submission" date="2024-08" db="EMBL/GenBank/DDBJ databases">
        <title>Gnathostoma spinigerum genome.</title>
        <authorList>
            <person name="Gonzalez-Bertolin B."/>
            <person name="Monzon S."/>
            <person name="Zaballos A."/>
            <person name="Jimenez P."/>
            <person name="Dekumyoy P."/>
            <person name="Varona S."/>
            <person name="Cuesta I."/>
            <person name="Sumanam S."/>
            <person name="Adisakwattana P."/>
            <person name="Gasser R.B."/>
            <person name="Hernandez-Gonzalez A."/>
            <person name="Young N.D."/>
            <person name="Perteguer M.J."/>
        </authorList>
    </citation>
    <scope>NUCLEOTIDE SEQUENCE [LARGE SCALE GENOMIC DNA]</scope>
    <source>
        <strain evidence="16">AL3</strain>
        <tissue evidence="16">Liver</tissue>
    </source>
</reference>
<keyword evidence="5 14" id="KW-0637">Prenyltransferase</keyword>
<evidence type="ECO:0000256" key="8">
    <source>
        <dbReference type="ARBA" id="ARBA00022737"/>
    </source>
</evidence>
<evidence type="ECO:0000259" key="15">
    <source>
        <dbReference type="Pfam" id="PF00432"/>
    </source>
</evidence>
<evidence type="ECO:0000313" key="17">
    <source>
        <dbReference type="Proteomes" id="UP001608902"/>
    </source>
</evidence>
<evidence type="ECO:0000256" key="11">
    <source>
        <dbReference type="ARBA" id="ARBA00050225"/>
    </source>
</evidence>
<evidence type="ECO:0000256" key="13">
    <source>
        <dbReference type="ARBA" id="ARBA00064192"/>
    </source>
</evidence>
<evidence type="ECO:0000256" key="6">
    <source>
        <dbReference type="ARBA" id="ARBA00022679"/>
    </source>
</evidence>
<dbReference type="PANTHER" id="PTHR11774">
    <property type="entry name" value="GERANYLGERANYL TRANSFERASE TYPE BETA SUBUNIT"/>
    <property type="match status" value="1"/>
</dbReference>
<dbReference type="InterPro" id="IPR008930">
    <property type="entry name" value="Terpenoid_cyclase/PrenylTrfase"/>
</dbReference>
<dbReference type="EMBL" id="JBGFUD010001074">
    <property type="protein sequence ID" value="MFH4975709.1"/>
    <property type="molecule type" value="Genomic_DNA"/>
</dbReference>
<dbReference type="GO" id="GO:0006629">
    <property type="term" value="P:lipid metabolic process"/>
    <property type="evidence" value="ECO:0007669"/>
    <property type="project" value="UniProtKB-KW"/>
</dbReference>
<evidence type="ECO:0000313" key="16">
    <source>
        <dbReference type="EMBL" id="MFH4975709.1"/>
    </source>
</evidence>
<dbReference type="EC" id="2.5.1.58" evidence="2 14"/>
<dbReference type="GO" id="GO:0097354">
    <property type="term" value="P:prenylation"/>
    <property type="evidence" value="ECO:0007669"/>
    <property type="project" value="UniProtKB-UniRule"/>
</dbReference>
<comment type="cofactor">
    <cofactor evidence="14">
        <name>Zn(2+)</name>
        <dbReference type="ChEBI" id="CHEBI:29105"/>
    </cofactor>
    <text evidence="14">Binds 1 zinc ion per subunit.</text>
</comment>
<dbReference type="SUPFAM" id="SSF48239">
    <property type="entry name" value="Terpenoid cyclases/Protein prenyltransferases"/>
    <property type="match status" value="1"/>
</dbReference>
<dbReference type="FunFam" id="1.50.10.20:FF:000007">
    <property type="entry name" value="Protein farnesyltransferase subunit beta"/>
    <property type="match status" value="1"/>
</dbReference>
<name>A0ABD6EEC7_9BILA</name>
<keyword evidence="10" id="KW-0443">Lipid metabolism</keyword>
<evidence type="ECO:0000256" key="12">
    <source>
        <dbReference type="ARBA" id="ARBA00055850"/>
    </source>
</evidence>
<comment type="function">
    <text evidence="12">Essential subunit of the farnesyltransferase complex. Catalyzes the transfer of a farnesyl moiety from farnesyl diphosphate to a cysteine at the fourth position from the C-terminus of several proteins having the C-terminal sequence Cys-aliphatic-aliphatic-X.</text>
</comment>
<dbReference type="Gene3D" id="1.50.10.20">
    <property type="match status" value="1"/>
</dbReference>
<keyword evidence="6 14" id="KW-0808">Transferase</keyword>
<gene>
    <name evidence="16" type="ORF">AB6A40_002418</name>
</gene>
<comment type="catalytic activity">
    <reaction evidence="11">
        <text>L-cysteinyl-[protein] + (2E,6E)-farnesyl diphosphate = S-(2E,6E)-farnesyl-L-cysteinyl-[protein] + diphosphate</text>
        <dbReference type="Rhea" id="RHEA:13345"/>
        <dbReference type="Rhea" id="RHEA-COMP:10131"/>
        <dbReference type="Rhea" id="RHEA-COMP:11535"/>
        <dbReference type="ChEBI" id="CHEBI:29950"/>
        <dbReference type="ChEBI" id="CHEBI:33019"/>
        <dbReference type="ChEBI" id="CHEBI:86019"/>
        <dbReference type="ChEBI" id="CHEBI:175763"/>
        <dbReference type="EC" id="2.5.1.58"/>
    </reaction>
</comment>
<organism evidence="16 17">
    <name type="scientific">Gnathostoma spinigerum</name>
    <dbReference type="NCBI Taxonomy" id="75299"/>
    <lineage>
        <taxon>Eukaryota</taxon>
        <taxon>Metazoa</taxon>
        <taxon>Ecdysozoa</taxon>
        <taxon>Nematoda</taxon>
        <taxon>Chromadorea</taxon>
        <taxon>Rhabditida</taxon>
        <taxon>Spirurina</taxon>
        <taxon>Gnathostomatomorpha</taxon>
        <taxon>Gnathostomatoidea</taxon>
        <taxon>Gnathostomatidae</taxon>
        <taxon>Gnathostoma</taxon>
    </lineage>
</organism>
<comment type="caution">
    <text evidence="16">The sequence shown here is derived from an EMBL/GenBank/DDBJ whole genome shotgun (WGS) entry which is preliminary data.</text>
</comment>
<dbReference type="PANTHER" id="PTHR11774:SF6">
    <property type="entry name" value="PROTEIN FARNESYLTRANSFERASE SUBUNIT BETA"/>
    <property type="match status" value="1"/>
</dbReference>
<protein>
    <recommendedName>
        <fullName evidence="3 14">Protein farnesyltransferase subunit beta</fullName>
        <shortName evidence="14">FTase-beta</shortName>
        <ecNumber evidence="2 14">2.5.1.58</ecNumber>
    </recommendedName>
</protein>
<comment type="function">
    <text evidence="14">Catalyzes the transfer of a farnesyl moiety from farnesyl diphosphate to a cysteine at the fourth position from the C-terminus of several proteins. The beta subunit is responsible for peptide-binding.</text>
</comment>
<dbReference type="GO" id="GO:0004660">
    <property type="term" value="F:protein farnesyltransferase activity"/>
    <property type="evidence" value="ECO:0007669"/>
    <property type="project" value="UniProtKB-UniRule"/>
</dbReference>
<keyword evidence="4" id="KW-0597">Phosphoprotein</keyword>
<dbReference type="GO" id="GO:0005965">
    <property type="term" value="C:protein farnesyltransferase complex"/>
    <property type="evidence" value="ECO:0007669"/>
    <property type="project" value="UniProtKB-UniRule"/>
</dbReference>
<evidence type="ECO:0000256" key="3">
    <source>
        <dbReference type="ARBA" id="ARBA00015798"/>
    </source>
</evidence>
<keyword evidence="7 14" id="KW-0479">Metal-binding</keyword>
<dbReference type="InterPro" id="IPR001330">
    <property type="entry name" value="Prenyltrans"/>
</dbReference>
<evidence type="ECO:0000256" key="9">
    <source>
        <dbReference type="ARBA" id="ARBA00022833"/>
    </source>
</evidence>
<keyword evidence="8" id="KW-0677">Repeat</keyword>
<dbReference type="Pfam" id="PF00432">
    <property type="entry name" value="Prenyltrans"/>
    <property type="match status" value="1"/>
</dbReference>
<dbReference type="Proteomes" id="UP001608902">
    <property type="component" value="Unassembled WGS sequence"/>
</dbReference>
<dbReference type="InterPro" id="IPR045089">
    <property type="entry name" value="PGGT1B-like"/>
</dbReference>
<dbReference type="GO" id="GO:0008270">
    <property type="term" value="F:zinc ion binding"/>
    <property type="evidence" value="ECO:0007669"/>
    <property type="project" value="UniProtKB-UniRule"/>
</dbReference>
<comment type="subunit">
    <text evidence="14">Heterodimer of an alpha and a beta subunit.</text>
</comment>
<accession>A0ABD6EEC7</accession>
<dbReference type="InterPro" id="IPR026872">
    <property type="entry name" value="FTB"/>
</dbReference>
<dbReference type="CDD" id="cd02893">
    <property type="entry name" value="FTase"/>
    <property type="match status" value="1"/>
</dbReference>
<feature type="domain" description="Prenyltransferase alpha-alpha toroid" evidence="15">
    <location>
        <begin position="63"/>
        <end position="383"/>
    </location>
</feature>
<sequence length="398" mass="44438">METEQKIHKFTAFDPNFVCNDDGFFTLTTTEQKRVEELFSKEYKHFMDGYLDNIDESVYAPVLLRNTHVNFVTRYLKELNQSYSCLDASRTWLCYWGVHSLRLLEAPEDPDLFSDIVRFIKTCESPDGGYGGGPGQYPHLATTYGAVMALISIGTKEALASINRKTLRSFLLSVKQSDGSFCLHEGGENDIRGAYCALAVASVTNILDEKLCENTDRWIISCQTYEGGFGGEPRVEAHGGYTFCGVAALTILGKTALIHTPSLYKWLANKQMRFEGGFQGRTNKLVDGCYSFWQASVFLLLEAAMHEISREMFDAKALQEFILVGCQDREHGGLVDKPGKMSDLYHTCYALSGLSIAQSCCGEDNLVGGSHNQLARISPVYSICKEAEKEARMFFANE</sequence>
<proteinExistence type="inferred from homology"/>
<comment type="similarity">
    <text evidence="1 14">Belongs to the protein prenyltransferase subunit beta family.</text>
</comment>
<dbReference type="AlphaFoldDB" id="A0ABD6EEC7"/>
<comment type="subunit">
    <text evidence="13">Heterodimer of FNTA and FNTB.</text>
</comment>
<evidence type="ECO:0000256" key="5">
    <source>
        <dbReference type="ARBA" id="ARBA00022602"/>
    </source>
</evidence>
<evidence type="ECO:0000256" key="10">
    <source>
        <dbReference type="ARBA" id="ARBA00023098"/>
    </source>
</evidence>
<keyword evidence="9 14" id="KW-0862">Zinc</keyword>